<dbReference type="PANTHER" id="PTHR43423:SF1">
    <property type="entry name" value="ABC TRANSPORTER I FAMILY MEMBER 17"/>
    <property type="match status" value="1"/>
</dbReference>
<dbReference type="InterPro" id="IPR003439">
    <property type="entry name" value="ABC_transporter-like_ATP-bd"/>
</dbReference>
<name>A0A2K8YSG2_9BACT</name>
<feature type="domain" description="ABC transporter" evidence="1">
    <location>
        <begin position="10"/>
        <end position="65"/>
    </location>
</feature>
<accession>A0A2K8YSG2</accession>
<proteinExistence type="predicted"/>
<dbReference type="PANTHER" id="PTHR43423">
    <property type="entry name" value="ABC TRANSPORTER I FAMILY MEMBER 17"/>
    <property type="match status" value="1"/>
</dbReference>
<dbReference type="EMBL" id="CP025096">
    <property type="protein sequence ID" value="AUD00567.1"/>
    <property type="molecule type" value="Genomic_DNA"/>
</dbReference>
<dbReference type="AlphaFoldDB" id="A0A2K8YSG2"/>
<evidence type="ECO:0000313" key="3">
    <source>
        <dbReference type="Proteomes" id="UP000232883"/>
    </source>
</evidence>
<evidence type="ECO:0000259" key="1">
    <source>
        <dbReference type="Pfam" id="PF00005"/>
    </source>
</evidence>
<evidence type="ECO:0000313" key="2">
    <source>
        <dbReference type="EMBL" id="AUD00567.1"/>
    </source>
</evidence>
<protein>
    <recommendedName>
        <fullName evidence="1">ABC transporter domain-containing protein</fullName>
    </recommendedName>
</protein>
<dbReference type="Proteomes" id="UP000232883">
    <property type="component" value="Chromosome"/>
</dbReference>
<dbReference type="GO" id="GO:0005524">
    <property type="term" value="F:ATP binding"/>
    <property type="evidence" value="ECO:0007669"/>
    <property type="project" value="InterPro"/>
</dbReference>
<reference evidence="2 3" key="1">
    <citation type="submission" date="2017-11" db="EMBL/GenBank/DDBJ databases">
        <title>Taxonomic description and genome sequences of Spirosoma HA7 sp. nov., isolated from pollen microhabitat of Corylus avellana.</title>
        <authorList>
            <person name="Ambika Manirajan B."/>
            <person name="Suarez C."/>
            <person name="Ratering S."/>
            <person name="Geissler-Plaum R."/>
            <person name="Cardinale M."/>
            <person name="Sylvia S."/>
        </authorList>
    </citation>
    <scope>NUCLEOTIDE SEQUENCE [LARGE SCALE GENOMIC DNA]</scope>
    <source>
        <strain evidence="2 3">HA7</strain>
    </source>
</reference>
<dbReference type="InterPro" id="IPR027417">
    <property type="entry name" value="P-loop_NTPase"/>
</dbReference>
<dbReference type="OrthoDB" id="1115710at2"/>
<organism evidence="2 3">
    <name type="scientific">Spirosoma pollinicola</name>
    <dbReference type="NCBI Taxonomy" id="2057025"/>
    <lineage>
        <taxon>Bacteria</taxon>
        <taxon>Pseudomonadati</taxon>
        <taxon>Bacteroidota</taxon>
        <taxon>Cytophagia</taxon>
        <taxon>Cytophagales</taxon>
        <taxon>Cytophagaceae</taxon>
        <taxon>Spirosoma</taxon>
    </lineage>
</organism>
<sequence length="72" mass="7881">MNRLPTRDELEETVEASLTQAGLWCEVKDDFKKSALTLSGGQQQLLCIARASAIKPAVLLLDEPTLGLGRNR</sequence>
<gene>
    <name evidence="2" type="ORF">CWM47_01265</name>
</gene>
<keyword evidence="3" id="KW-1185">Reference proteome</keyword>
<dbReference type="KEGG" id="spir:CWM47_01265"/>
<dbReference type="SUPFAM" id="SSF52540">
    <property type="entry name" value="P-loop containing nucleoside triphosphate hydrolases"/>
    <property type="match status" value="1"/>
</dbReference>
<dbReference type="GO" id="GO:0016887">
    <property type="term" value="F:ATP hydrolysis activity"/>
    <property type="evidence" value="ECO:0007669"/>
    <property type="project" value="InterPro"/>
</dbReference>
<dbReference type="Gene3D" id="3.40.50.300">
    <property type="entry name" value="P-loop containing nucleotide triphosphate hydrolases"/>
    <property type="match status" value="1"/>
</dbReference>
<dbReference type="Pfam" id="PF00005">
    <property type="entry name" value="ABC_tran"/>
    <property type="match status" value="1"/>
</dbReference>